<feature type="repeat" description="PPR" evidence="4">
    <location>
        <begin position="516"/>
        <end position="550"/>
    </location>
</feature>
<feature type="chain" id="PRO_5043731520" evidence="5">
    <location>
        <begin position="25"/>
        <end position="805"/>
    </location>
</feature>
<feature type="repeat" description="PPR" evidence="4">
    <location>
        <begin position="481"/>
        <end position="515"/>
    </location>
</feature>
<dbReference type="Pfam" id="PF01535">
    <property type="entry name" value="PPR"/>
    <property type="match status" value="4"/>
</dbReference>
<sequence>MLFRPSFRWRLASLLCNLARRALVSPFTSSSATALEDTCSAPIRFGESGEEEACQDWRRGGACVEGLRCSEDGRIGMESALVLGLEASHRLAQEGRFKEMRLALNQMVREEGLGSAQVLCDILLHNFAEWDSTTIVWDVLASIYAKLELVHDSLYIMSKMDSLNMQASISTYDSLLHSLKRTPLASDLFHVMKSRSISPSRDSYDVLIQSLCKQNKPLEAMSLFHEARDAGKFNPCIITFTALTSALCNAGFLTTAKSLWSLIFKYGLVLDKYSYSTLIHGLCKANLMKEAMDLLKTMKHEGLQLDIITYNSLISRYRLLGLFSEIPKVVEMMESEGVQPDIVTYTILISIHCEKGNLKEGLRMKQEILCRGFQLNVVTYSVLLNALFKIGDFKEVDTLLREIEAIGLNLDVIAYSILVKGYCELGDVEKALEVCEDMYTKNSMPNSFTYSSIISGLCKKGMMAEARWLLENLATELKVRDIILYNIVIDGYTKVGDIDSAVRLYEQMVDSGLEPTIVTINSLIYGFCKVGNLDLAERLFNEIGNIEYLRPTVVTYTILMDAFCLRNVNKMLSLFDEMLANLIRPNEISVSVLIKGFCKEGRFGEVIDRLLQLQREGLDIDSINYNILIQGYCKKRKWDMACHMHDFMLNKPIWTPVTSNVLINELCLCGMVSHAERVLNNLLRSGVYLRKFAYMTIIRCWSAKKRPRKALLLFERMLKSGFNCSIVDFCSVINRMCKRGSVNEALALFNIMLRVGVSPDKELFATLYGALRRDSDLLSLIMLETLILKSGINLTDGDLKGLNMR</sequence>
<dbReference type="Pfam" id="PF12854">
    <property type="entry name" value="PPR_1"/>
    <property type="match status" value="1"/>
</dbReference>
<feature type="repeat" description="PPR" evidence="4">
    <location>
        <begin position="690"/>
        <end position="724"/>
    </location>
</feature>
<dbReference type="Proteomes" id="UP001140206">
    <property type="component" value="Chromosome 3"/>
</dbReference>
<comment type="similarity">
    <text evidence="1">Belongs to the PPR family. P subfamily.</text>
</comment>
<feature type="repeat" description="PPR" evidence="4">
    <location>
        <begin position="446"/>
        <end position="476"/>
    </location>
</feature>
<evidence type="ECO:0000256" key="4">
    <source>
        <dbReference type="PROSITE-ProRule" id="PRU00708"/>
    </source>
</evidence>
<evidence type="ECO:0000256" key="1">
    <source>
        <dbReference type="ARBA" id="ARBA00007626"/>
    </source>
</evidence>
<feature type="repeat" description="PPR" evidence="4">
    <location>
        <begin position="586"/>
        <end position="620"/>
    </location>
</feature>
<organism evidence="6 7">
    <name type="scientific">Rhynchospora pubera</name>
    <dbReference type="NCBI Taxonomy" id="906938"/>
    <lineage>
        <taxon>Eukaryota</taxon>
        <taxon>Viridiplantae</taxon>
        <taxon>Streptophyta</taxon>
        <taxon>Embryophyta</taxon>
        <taxon>Tracheophyta</taxon>
        <taxon>Spermatophyta</taxon>
        <taxon>Magnoliopsida</taxon>
        <taxon>Liliopsida</taxon>
        <taxon>Poales</taxon>
        <taxon>Cyperaceae</taxon>
        <taxon>Cyperoideae</taxon>
        <taxon>Rhynchosporeae</taxon>
        <taxon>Rhynchospora</taxon>
    </lineage>
</organism>
<accession>A0AAV8E5J5</accession>
<name>A0AAV8E5J5_9POAL</name>
<dbReference type="Pfam" id="PF13041">
    <property type="entry name" value="PPR_2"/>
    <property type="match status" value="5"/>
</dbReference>
<comment type="caution">
    <text evidence="6">The sequence shown here is derived from an EMBL/GenBank/DDBJ whole genome shotgun (WGS) entry which is preliminary data.</text>
</comment>
<keyword evidence="7" id="KW-1185">Reference proteome</keyword>
<evidence type="ECO:0000256" key="3">
    <source>
        <dbReference type="ARBA" id="ARBA00022946"/>
    </source>
</evidence>
<evidence type="ECO:0000313" key="7">
    <source>
        <dbReference type="Proteomes" id="UP001140206"/>
    </source>
</evidence>
<evidence type="ECO:0000313" key="6">
    <source>
        <dbReference type="EMBL" id="KAJ4774301.1"/>
    </source>
</evidence>
<reference evidence="6" key="1">
    <citation type="submission" date="2022-08" db="EMBL/GenBank/DDBJ databases">
        <authorList>
            <person name="Marques A."/>
        </authorList>
    </citation>
    <scope>NUCLEOTIDE SEQUENCE</scope>
    <source>
        <strain evidence="6">RhyPub2mFocal</strain>
        <tissue evidence="6">Leaves</tissue>
    </source>
</reference>
<dbReference type="EMBL" id="JAMFTS010000003">
    <property type="protein sequence ID" value="KAJ4774301.1"/>
    <property type="molecule type" value="Genomic_DNA"/>
</dbReference>
<dbReference type="Pfam" id="PF13812">
    <property type="entry name" value="PPR_3"/>
    <property type="match status" value="1"/>
</dbReference>
<feature type="signal peptide" evidence="5">
    <location>
        <begin position="1"/>
        <end position="24"/>
    </location>
</feature>
<dbReference type="NCBIfam" id="TIGR00756">
    <property type="entry name" value="PPR"/>
    <property type="match status" value="12"/>
</dbReference>
<evidence type="ECO:0000256" key="5">
    <source>
        <dbReference type="SAM" id="SignalP"/>
    </source>
</evidence>
<keyword evidence="2" id="KW-0677">Repeat</keyword>
<protein>
    <submittedName>
        <fullName evidence="6">Pentatricopeptide repeat (PPR) superfamily protein</fullName>
    </submittedName>
</protein>
<dbReference type="PANTHER" id="PTHR47447">
    <property type="entry name" value="OS03G0856100 PROTEIN"/>
    <property type="match status" value="1"/>
</dbReference>
<gene>
    <name evidence="6" type="ORF">LUZ62_058558</name>
</gene>
<feature type="repeat" description="PPR" evidence="4">
    <location>
        <begin position="271"/>
        <end position="305"/>
    </location>
</feature>
<feature type="repeat" description="PPR" evidence="4">
    <location>
        <begin position="411"/>
        <end position="445"/>
    </location>
</feature>
<dbReference type="PANTHER" id="PTHR47447:SF28">
    <property type="entry name" value="PENTACOTRIPEPTIDE-REPEAT REGION OF PRORP DOMAIN-CONTAINING PROTEIN"/>
    <property type="match status" value="1"/>
</dbReference>
<keyword evidence="3" id="KW-0809">Transit peptide</keyword>
<feature type="repeat" description="PPR" evidence="4">
    <location>
        <begin position="376"/>
        <end position="410"/>
    </location>
</feature>
<dbReference type="PROSITE" id="PS51375">
    <property type="entry name" value="PPR"/>
    <property type="match status" value="14"/>
</dbReference>
<feature type="repeat" description="PPR" evidence="4">
    <location>
        <begin position="200"/>
        <end position="234"/>
    </location>
</feature>
<proteinExistence type="inferred from homology"/>
<dbReference type="InterPro" id="IPR011990">
    <property type="entry name" value="TPR-like_helical_dom_sf"/>
</dbReference>
<feature type="repeat" description="PPR" evidence="4">
    <location>
        <begin position="306"/>
        <end position="340"/>
    </location>
</feature>
<feature type="repeat" description="PPR" evidence="4">
    <location>
        <begin position="655"/>
        <end position="689"/>
    </location>
</feature>
<dbReference type="InterPro" id="IPR002885">
    <property type="entry name" value="PPR_rpt"/>
</dbReference>
<dbReference type="Gene3D" id="1.25.40.10">
    <property type="entry name" value="Tetratricopeptide repeat domain"/>
    <property type="match status" value="7"/>
</dbReference>
<evidence type="ECO:0000256" key="2">
    <source>
        <dbReference type="ARBA" id="ARBA00022737"/>
    </source>
</evidence>
<keyword evidence="5" id="KW-0732">Signal</keyword>
<feature type="repeat" description="PPR" evidence="4">
    <location>
        <begin position="621"/>
        <end position="651"/>
    </location>
</feature>
<feature type="repeat" description="PPR" evidence="4">
    <location>
        <begin position="341"/>
        <end position="375"/>
    </location>
</feature>
<dbReference type="AlphaFoldDB" id="A0AAV8E5J5"/>
<feature type="repeat" description="PPR" evidence="4">
    <location>
        <begin position="725"/>
        <end position="759"/>
    </location>
</feature>
<dbReference type="SUPFAM" id="SSF81901">
    <property type="entry name" value="HCP-like"/>
    <property type="match status" value="1"/>
</dbReference>